<dbReference type="Proteomes" id="UP000075881">
    <property type="component" value="Unassembled WGS sequence"/>
</dbReference>
<reference evidence="1" key="2">
    <citation type="submission" date="2020-05" db="UniProtKB">
        <authorList>
            <consortium name="EnsemblMetazoa"/>
        </authorList>
    </citation>
    <scope>IDENTIFICATION</scope>
    <source>
        <strain evidence="1">ACHKN1017</strain>
    </source>
</reference>
<dbReference type="AlphaFoldDB" id="A0A182KHX4"/>
<evidence type="ECO:0000313" key="2">
    <source>
        <dbReference type="Proteomes" id="UP000075881"/>
    </source>
</evidence>
<dbReference type="VEuPathDB" id="VectorBase:ACHR014079"/>
<proteinExistence type="predicted"/>
<dbReference type="EnsemblMetazoa" id="ACHR014079-RA">
    <property type="protein sequence ID" value="ACHR014079-PA"/>
    <property type="gene ID" value="ACHR014079"/>
</dbReference>
<name>A0A182KHX4_9DIPT</name>
<protein>
    <submittedName>
        <fullName evidence="1">Uncharacterized protein</fullName>
    </submittedName>
</protein>
<reference evidence="2" key="1">
    <citation type="submission" date="2013-03" db="EMBL/GenBank/DDBJ databases">
        <title>The Genome Sequence of Anopheles christyi ACHKN1017.</title>
        <authorList>
            <consortium name="The Broad Institute Genomics Platform"/>
            <person name="Neafsey D.E."/>
            <person name="Besansky N."/>
            <person name="Walker B."/>
            <person name="Young S.K."/>
            <person name="Zeng Q."/>
            <person name="Gargeya S."/>
            <person name="Fitzgerald M."/>
            <person name="Haas B."/>
            <person name="Abouelleil A."/>
            <person name="Allen A.W."/>
            <person name="Alvarado L."/>
            <person name="Arachchi H.M."/>
            <person name="Berlin A.M."/>
            <person name="Chapman S.B."/>
            <person name="Gainer-Dewar J."/>
            <person name="Goldberg J."/>
            <person name="Griggs A."/>
            <person name="Gujja S."/>
            <person name="Hansen M."/>
            <person name="Howarth C."/>
            <person name="Imamovic A."/>
            <person name="Ireland A."/>
            <person name="Larimer J."/>
            <person name="McCowan C."/>
            <person name="Murphy C."/>
            <person name="Pearson M."/>
            <person name="Poon T.W."/>
            <person name="Priest M."/>
            <person name="Roberts A."/>
            <person name="Saif S."/>
            <person name="Shea T."/>
            <person name="Sisk P."/>
            <person name="Sykes S."/>
            <person name="Wortman J."/>
            <person name="Nusbaum C."/>
            <person name="Birren B."/>
        </authorList>
    </citation>
    <scope>NUCLEOTIDE SEQUENCE [LARGE SCALE GENOMIC DNA]</scope>
    <source>
        <strain evidence="2">ACHKN1017</strain>
    </source>
</reference>
<evidence type="ECO:0000313" key="1">
    <source>
        <dbReference type="EnsemblMetazoa" id="ACHR014079-PA"/>
    </source>
</evidence>
<organism evidence="1 2">
    <name type="scientific">Anopheles christyi</name>
    <dbReference type="NCBI Taxonomy" id="43041"/>
    <lineage>
        <taxon>Eukaryota</taxon>
        <taxon>Metazoa</taxon>
        <taxon>Ecdysozoa</taxon>
        <taxon>Arthropoda</taxon>
        <taxon>Hexapoda</taxon>
        <taxon>Insecta</taxon>
        <taxon>Pterygota</taxon>
        <taxon>Neoptera</taxon>
        <taxon>Endopterygota</taxon>
        <taxon>Diptera</taxon>
        <taxon>Nematocera</taxon>
        <taxon>Culicoidea</taxon>
        <taxon>Culicidae</taxon>
        <taxon>Anophelinae</taxon>
        <taxon>Anopheles</taxon>
    </lineage>
</organism>
<accession>A0A182KHX4</accession>
<sequence>MAPPSASPPSSSTVSLFLSSLNCQCCLFSKNSAISRGRCSKEKRNNFRELLLSAFW</sequence>
<keyword evidence="2" id="KW-1185">Reference proteome</keyword>